<feature type="transmembrane region" description="Helical" evidence="1">
    <location>
        <begin position="93"/>
        <end position="113"/>
    </location>
</feature>
<feature type="transmembrane region" description="Helical" evidence="1">
    <location>
        <begin position="7"/>
        <end position="23"/>
    </location>
</feature>
<proteinExistence type="predicted"/>
<keyword evidence="1" id="KW-1133">Transmembrane helix</keyword>
<accession>A0ABX8RGV6</accession>
<reference evidence="2" key="1">
    <citation type="submission" date="2021-07" db="EMBL/GenBank/DDBJ databases">
        <title>Complete genome sequence of Crassaminicella sp. 143-21, isolated from a deep-sea hydrothermal vent.</title>
        <authorList>
            <person name="Li X."/>
        </authorList>
    </citation>
    <scope>NUCLEOTIDE SEQUENCE</scope>
    <source>
        <strain evidence="2">143-21</strain>
    </source>
</reference>
<keyword evidence="3" id="KW-1185">Reference proteome</keyword>
<feature type="transmembrane region" description="Helical" evidence="1">
    <location>
        <begin position="68"/>
        <end position="87"/>
    </location>
</feature>
<evidence type="ECO:0000256" key="1">
    <source>
        <dbReference type="SAM" id="Phobius"/>
    </source>
</evidence>
<name>A0ABX8RGV6_9CLOT</name>
<organism evidence="2 3">
    <name type="scientific">Crassaminicella indica</name>
    <dbReference type="NCBI Taxonomy" id="2855394"/>
    <lineage>
        <taxon>Bacteria</taxon>
        <taxon>Bacillati</taxon>
        <taxon>Bacillota</taxon>
        <taxon>Clostridia</taxon>
        <taxon>Eubacteriales</taxon>
        <taxon>Clostridiaceae</taxon>
        <taxon>Crassaminicella</taxon>
    </lineage>
</organism>
<evidence type="ECO:0000313" key="2">
    <source>
        <dbReference type="EMBL" id="QXM07145.1"/>
    </source>
</evidence>
<evidence type="ECO:0008006" key="4">
    <source>
        <dbReference type="Google" id="ProtNLM"/>
    </source>
</evidence>
<protein>
    <recommendedName>
        <fullName evidence="4">DUF5673 domain-containing protein</fullName>
    </recommendedName>
</protein>
<dbReference type="Proteomes" id="UP000886818">
    <property type="component" value="Chromosome"/>
</dbReference>
<evidence type="ECO:0000313" key="3">
    <source>
        <dbReference type="Proteomes" id="UP000886818"/>
    </source>
</evidence>
<dbReference type="RefSeq" id="WP_218283831.1">
    <property type="nucleotide sequence ID" value="NZ_CP078093.1"/>
</dbReference>
<keyword evidence="1" id="KW-0472">Membrane</keyword>
<keyword evidence="1" id="KW-0812">Transmembrane</keyword>
<sequence length="179" mass="21676">MKKFEDILRIIILILFFIVFIFYRHNVIATCILAVLLWINVIIAIIRIRKNNLPKPNYYIYKPVIVKYLRLIMVIISIILFVKYVFLIATKGFYKEFNGFIIIFTPLLLSNFLNDDRRIYFYDEGLVWCGIILEFNNIKIFQWKEDEVNIHYKNEEYNIKVPKTKFEHVDKILKENINL</sequence>
<gene>
    <name evidence="2" type="ORF">KVH43_05440</name>
</gene>
<dbReference type="EMBL" id="CP078093">
    <property type="protein sequence ID" value="QXM07145.1"/>
    <property type="molecule type" value="Genomic_DNA"/>
</dbReference>
<feature type="transmembrane region" description="Helical" evidence="1">
    <location>
        <begin position="29"/>
        <end position="48"/>
    </location>
</feature>